<protein>
    <submittedName>
        <fullName evidence="1">Uncharacterized protein</fullName>
    </submittedName>
</protein>
<dbReference type="AlphaFoldDB" id="A0A4Y8CXN3"/>
<keyword evidence="2" id="KW-1185">Reference proteome</keyword>
<evidence type="ECO:0000313" key="2">
    <source>
        <dbReference type="Proteomes" id="UP000297299"/>
    </source>
</evidence>
<accession>A0A4Y8CXN3</accession>
<gene>
    <name evidence="1" type="ORF">BOTCAL_0287g00180</name>
</gene>
<proteinExistence type="predicted"/>
<reference evidence="1 2" key="1">
    <citation type="submission" date="2017-11" db="EMBL/GenBank/DDBJ databases">
        <title>Comparative genomics of Botrytis spp.</title>
        <authorList>
            <person name="Valero-Jimenez C.A."/>
            <person name="Tapia P."/>
            <person name="Veloso J."/>
            <person name="Silva-Moreno E."/>
            <person name="Staats M."/>
            <person name="Valdes J.H."/>
            <person name="Van Kan J.A.L."/>
        </authorList>
    </citation>
    <scope>NUCLEOTIDE SEQUENCE [LARGE SCALE GENOMIC DNA]</scope>
    <source>
        <strain evidence="1 2">MUCL2830</strain>
    </source>
</reference>
<comment type="caution">
    <text evidence="1">The sequence shown here is derived from an EMBL/GenBank/DDBJ whole genome shotgun (WGS) entry which is preliminary data.</text>
</comment>
<name>A0A4Y8CXN3_9HELO</name>
<dbReference type="EMBL" id="PHWZ01000286">
    <property type="protein sequence ID" value="TEY49393.1"/>
    <property type="molecule type" value="Genomic_DNA"/>
</dbReference>
<sequence length="457" mass="51942">MLDILYKKVILPVANSTGNISEKDIAELGDLLQPVEKLLGKLEAPKMNDFKSTKDLPCDVDKQVSKDKNLAVDDSIERHPVADFILIMEHHEDPIRPLNAPNQPSYLRVDEQTAFDCFPFLRLFFGNSTRPIDSHVALHGYLFFPPTHDDHIVFDTATTMVTKLLWDNKIIYIEEFLRSDLAKSQKSYADGVHEDLDNLVPGTKNVFSGSGNVENIGIFIDRVLALAKFLGAVVNEIEDPKTMFILCWWSCHGRPFSTVVSLDSSLERSAPTTKIWNVQKPGNSIQAELNKVKNTKIRFIDTMPESLRREEHRIFIKAKIFRKLPLLQKLYSHKRNGSLGDLADNLVYDPDISAQKKEDYHYIGIYSQALMRSQFMKDQPGYTNVTTSTGRIGRAFTNLGTWAEGLTLRRLSSRDFQDLTDLAVFLGVKNASYDLFVYQNNDRNNANEQDRKLNPGV</sequence>
<evidence type="ECO:0000313" key="1">
    <source>
        <dbReference type="EMBL" id="TEY49393.1"/>
    </source>
</evidence>
<organism evidence="1 2">
    <name type="scientific">Botryotinia calthae</name>
    <dbReference type="NCBI Taxonomy" id="38488"/>
    <lineage>
        <taxon>Eukaryota</taxon>
        <taxon>Fungi</taxon>
        <taxon>Dikarya</taxon>
        <taxon>Ascomycota</taxon>
        <taxon>Pezizomycotina</taxon>
        <taxon>Leotiomycetes</taxon>
        <taxon>Helotiales</taxon>
        <taxon>Sclerotiniaceae</taxon>
        <taxon>Botryotinia</taxon>
    </lineage>
</organism>
<dbReference type="OrthoDB" id="3516801at2759"/>
<dbReference type="Proteomes" id="UP000297299">
    <property type="component" value="Unassembled WGS sequence"/>
</dbReference>